<gene>
    <name evidence="2" type="ORF">VNO77_03670</name>
</gene>
<comment type="caution">
    <text evidence="2">The sequence shown here is derived from an EMBL/GenBank/DDBJ whole genome shotgun (WGS) entry which is preliminary data.</text>
</comment>
<evidence type="ECO:0000256" key="1">
    <source>
        <dbReference type="SAM" id="MobiDB-lite"/>
    </source>
</evidence>
<dbReference type="EMBL" id="JAYMYQ010000001">
    <property type="protein sequence ID" value="KAK7361600.1"/>
    <property type="molecule type" value="Genomic_DNA"/>
</dbReference>
<accession>A0AAN9MV31</accession>
<organism evidence="2 3">
    <name type="scientific">Canavalia gladiata</name>
    <name type="common">Sword bean</name>
    <name type="synonym">Dolichos gladiatus</name>
    <dbReference type="NCBI Taxonomy" id="3824"/>
    <lineage>
        <taxon>Eukaryota</taxon>
        <taxon>Viridiplantae</taxon>
        <taxon>Streptophyta</taxon>
        <taxon>Embryophyta</taxon>
        <taxon>Tracheophyta</taxon>
        <taxon>Spermatophyta</taxon>
        <taxon>Magnoliopsida</taxon>
        <taxon>eudicotyledons</taxon>
        <taxon>Gunneridae</taxon>
        <taxon>Pentapetalae</taxon>
        <taxon>rosids</taxon>
        <taxon>fabids</taxon>
        <taxon>Fabales</taxon>
        <taxon>Fabaceae</taxon>
        <taxon>Papilionoideae</taxon>
        <taxon>50 kb inversion clade</taxon>
        <taxon>NPAAA clade</taxon>
        <taxon>indigoferoid/millettioid clade</taxon>
        <taxon>Phaseoleae</taxon>
        <taxon>Canavalia</taxon>
    </lineage>
</organism>
<protein>
    <submittedName>
        <fullName evidence="2">Uncharacterized protein</fullName>
    </submittedName>
</protein>
<evidence type="ECO:0000313" key="3">
    <source>
        <dbReference type="Proteomes" id="UP001367508"/>
    </source>
</evidence>
<dbReference type="Proteomes" id="UP001367508">
    <property type="component" value="Unassembled WGS sequence"/>
</dbReference>
<proteinExistence type="predicted"/>
<feature type="compositionally biased region" description="Basic and acidic residues" evidence="1">
    <location>
        <begin position="83"/>
        <end position="102"/>
    </location>
</feature>
<reference evidence="2 3" key="1">
    <citation type="submission" date="2024-01" db="EMBL/GenBank/DDBJ databases">
        <title>The genomes of 5 underutilized Papilionoideae crops provide insights into root nodulation and disease resistanc.</title>
        <authorList>
            <person name="Jiang F."/>
        </authorList>
    </citation>
    <scope>NUCLEOTIDE SEQUENCE [LARGE SCALE GENOMIC DNA]</scope>
    <source>
        <strain evidence="2">LVBAO_FW01</strain>
        <tissue evidence="2">Leaves</tissue>
    </source>
</reference>
<feature type="compositionally biased region" description="Polar residues" evidence="1">
    <location>
        <begin position="103"/>
        <end position="113"/>
    </location>
</feature>
<sequence>MDQCKIFLNVKAEVPKHDNDALEGGTVLGSSAGISNKAGRWPLEFEFSPSLLCSIKTFEKLNSGSRSNQNMEVLKMADIFPSEDSHTSESYFKTKPDQDDNNKNNASPTNINVDSDVNLFESKNAVTEIGTKQEKPLTSSENRRGALPLKVMAMMVHCLDRTRIQRNQLCFMQYWEP</sequence>
<evidence type="ECO:0000313" key="2">
    <source>
        <dbReference type="EMBL" id="KAK7361600.1"/>
    </source>
</evidence>
<keyword evidence="3" id="KW-1185">Reference proteome</keyword>
<dbReference type="AlphaFoldDB" id="A0AAN9MV31"/>
<name>A0AAN9MV31_CANGL</name>
<feature type="region of interest" description="Disordered" evidence="1">
    <location>
        <begin position="81"/>
        <end position="113"/>
    </location>
</feature>